<feature type="region of interest" description="Disordered" evidence="1">
    <location>
        <begin position="1"/>
        <end position="86"/>
    </location>
</feature>
<comment type="caution">
    <text evidence="2">The sequence shown here is derived from an EMBL/GenBank/DDBJ whole genome shotgun (WGS) entry which is preliminary data.</text>
</comment>
<dbReference type="OrthoDB" id="7679340at2"/>
<evidence type="ECO:0000313" key="2">
    <source>
        <dbReference type="EMBL" id="POF34329.1"/>
    </source>
</evidence>
<keyword evidence="3" id="KW-1185">Reference proteome</keyword>
<sequence length="86" mass="9404">MAEDNRKLGRKQGLKSRAGNKPLRSLGFLSQPGSQVKAAPSGRGESEDQREHHRSRGSRPVSVTSDGKPRTLPVKAPVKPYTLEDK</sequence>
<evidence type="ECO:0000256" key="1">
    <source>
        <dbReference type="SAM" id="MobiDB-lite"/>
    </source>
</evidence>
<dbReference type="AlphaFoldDB" id="A0A2S3V3T7"/>
<dbReference type="EMBL" id="PPCN01000001">
    <property type="protein sequence ID" value="POF34329.1"/>
    <property type="molecule type" value="Genomic_DNA"/>
</dbReference>
<evidence type="ECO:0000313" key="3">
    <source>
        <dbReference type="Proteomes" id="UP000236959"/>
    </source>
</evidence>
<dbReference type="Proteomes" id="UP000236959">
    <property type="component" value="Unassembled WGS sequence"/>
</dbReference>
<organism evidence="2 3">
    <name type="scientific">Roseibium marinum</name>
    <dbReference type="NCBI Taxonomy" id="281252"/>
    <lineage>
        <taxon>Bacteria</taxon>
        <taxon>Pseudomonadati</taxon>
        <taxon>Pseudomonadota</taxon>
        <taxon>Alphaproteobacteria</taxon>
        <taxon>Hyphomicrobiales</taxon>
        <taxon>Stappiaceae</taxon>
        <taxon>Roseibium</taxon>
    </lineage>
</organism>
<name>A0A2S3V3T7_9HYPH</name>
<proteinExistence type="predicted"/>
<dbReference type="RefSeq" id="WP_103220921.1">
    <property type="nucleotide sequence ID" value="NZ_PPCN01000001.1"/>
</dbReference>
<reference evidence="2 3" key="1">
    <citation type="submission" date="2018-01" db="EMBL/GenBank/DDBJ databases">
        <title>Genomic Encyclopedia of Archaeal and Bacterial Type Strains, Phase II (KMG-II): from individual species to whole genera.</title>
        <authorList>
            <person name="Goeker M."/>
        </authorList>
    </citation>
    <scope>NUCLEOTIDE SEQUENCE [LARGE SCALE GENOMIC DNA]</scope>
    <source>
        <strain evidence="2 3">DSM 17023</strain>
    </source>
</reference>
<gene>
    <name evidence="2" type="ORF">CLV41_101783</name>
</gene>
<accession>A0A2S3V3T7</accession>
<protein>
    <submittedName>
        <fullName evidence="2">Uncharacterized protein</fullName>
    </submittedName>
</protein>